<dbReference type="eggNOG" id="COG1639">
    <property type="taxonomic scope" value="Bacteria"/>
</dbReference>
<dbReference type="OrthoDB" id="9770715at2"/>
<dbReference type="PROSITE" id="PS51833">
    <property type="entry name" value="HDOD"/>
    <property type="match status" value="1"/>
</dbReference>
<keyword evidence="3" id="KW-1185">Reference proteome</keyword>
<evidence type="ECO:0000259" key="1">
    <source>
        <dbReference type="PROSITE" id="PS51833"/>
    </source>
</evidence>
<dbReference type="STRING" id="584708.Apau_0291"/>
<dbReference type="InterPro" id="IPR013976">
    <property type="entry name" value="HDOD"/>
</dbReference>
<dbReference type="SUPFAM" id="SSF109604">
    <property type="entry name" value="HD-domain/PDEase-like"/>
    <property type="match status" value="1"/>
</dbReference>
<dbReference type="RefSeq" id="WP_006299872.1">
    <property type="nucleotide sequence ID" value="NZ_CM001022.1"/>
</dbReference>
<accession>E3CYJ5</accession>
<dbReference type="PaxDb" id="584708-Apau_0291"/>
<dbReference type="PANTHER" id="PTHR33525">
    <property type="match status" value="1"/>
</dbReference>
<dbReference type="HOGENOM" id="CLU_048246_4_1_0"/>
<evidence type="ECO:0000313" key="2">
    <source>
        <dbReference type="EMBL" id="EFQ22726.1"/>
    </source>
</evidence>
<organism evidence="2 3">
    <name type="scientific">Aminomonas paucivorans DSM 12260</name>
    <dbReference type="NCBI Taxonomy" id="584708"/>
    <lineage>
        <taxon>Bacteria</taxon>
        <taxon>Thermotogati</taxon>
        <taxon>Synergistota</taxon>
        <taxon>Synergistia</taxon>
        <taxon>Synergistales</taxon>
        <taxon>Synergistaceae</taxon>
        <taxon>Aminomonas</taxon>
    </lineage>
</organism>
<feature type="domain" description="HDOD" evidence="1">
    <location>
        <begin position="151"/>
        <end position="346"/>
    </location>
</feature>
<proteinExistence type="predicted"/>
<gene>
    <name evidence="2" type="ORF">Apau_0291</name>
</gene>
<evidence type="ECO:0000313" key="3">
    <source>
        <dbReference type="Proteomes" id="UP000005096"/>
    </source>
</evidence>
<dbReference type="PANTHER" id="PTHR33525:SF3">
    <property type="entry name" value="RIBONUCLEASE Y"/>
    <property type="match status" value="1"/>
</dbReference>
<dbReference type="CDD" id="cd00077">
    <property type="entry name" value="HDc"/>
    <property type="match status" value="1"/>
</dbReference>
<protein>
    <submittedName>
        <fullName evidence="2">Putative signal transduction protein</fullName>
    </submittedName>
</protein>
<dbReference type="Gene3D" id="1.10.3210.10">
    <property type="entry name" value="Hypothetical protein af1432"/>
    <property type="match status" value="1"/>
</dbReference>
<dbReference type="Pfam" id="PF08668">
    <property type="entry name" value="HDOD"/>
    <property type="match status" value="1"/>
</dbReference>
<dbReference type="Proteomes" id="UP000005096">
    <property type="component" value="Chromosome"/>
</dbReference>
<name>E3CYJ5_9BACT</name>
<dbReference type="InterPro" id="IPR003607">
    <property type="entry name" value="HD/PDEase_dom"/>
</dbReference>
<dbReference type="InterPro" id="IPR052340">
    <property type="entry name" value="RNase_Y/CdgJ"/>
</dbReference>
<reference evidence="2 3" key="1">
    <citation type="journal article" date="2010" name="Stand. Genomic Sci.">
        <title>Non-contiguous finished genome sequence of Aminomonas paucivorans type strain (GLU-3).</title>
        <authorList>
            <person name="Pitluck S."/>
            <person name="Yasawong M."/>
            <person name="Held B."/>
            <person name="Lapidus A."/>
            <person name="Nolan M."/>
            <person name="Copeland A."/>
            <person name="Lucas S."/>
            <person name="Del Rio T.G."/>
            <person name="Tice H."/>
            <person name="Cheng J.F."/>
            <person name="Chertkov O."/>
            <person name="Goodwin L."/>
            <person name="Tapia R."/>
            <person name="Han C."/>
            <person name="Liolios K."/>
            <person name="Ivanova N."/>
            <person name="Mavromatis K."/>
            <person name="Ovchinnikova G."/>
            <person name="Pati A."/>
            <person name="Chen A."/>
            <person name="Palaniappan K."/>
            <person name="Land M."/>
            <person name="Hauser L."/>
            <person name="Chang Y.J."/>
            <person name="Jeffries C.D."/>
            <person name="Pukall R."/>
            <person name="Spring S."/>
            <person name="Rohde M."/>
            <person name="Sikorski J."/>
            <person name="Goker M."/>
            <person name="Woyke T."/>
            <person name="Bristow J."/>
            <person name="Eisen J.A."/>
            <person name="Markowitz V."/>
            <person name="Hugenholtz P."/>
            <person name="Kyrpides N.C."/>
            <person name="Klenk H.P."/>
        </authorList>
    </citation>
    <scope>NUCLEOTIDE SEQUENCE [LARGE SCALE GENOMIC DNA]</scope>
    <source>
        <strain evidence="2 3">DSM 12260</strain>
    </source>
</reference>
<dbReference type="EMBL" id="CM001022">
    <property type="protein sequence ID" value="EFQ22726.1"/>
    <property type="molecule type" value="Genomic_DNA"/>
</dbReference>
<sequence>MGKIGVQHLKEGMVLAADLLAPNGRFILPRGAVLKEGQFPTLKAWGVVEADVEIPGEAGEGGEPEGLPRSLLERSRGLVDRYFPASRRTGLPMEELYRICVRRTAERMAQGLPLPGEEEGLVDPEFRGAALPRSKGGELSPRDLVQNDRFLASFPDVYFRITEVLNSPTSSVAHISEVVSKDPSLSAKLLKLVNSSFYGFASRIDSVSRAVVLIGGNELSTLALGISLLAAFKDVPEAYVTMRSFWMHSVSCGVFARLLSTRRDASKEEHFFLAGLLHDLGRLILYRRVPFSMAQALQEAIRRGVGVHQAERELLGFDHASVGYQLLKDWKIPPSLAEAVRFHHQPGAASDPYEPGVLHVADLLALGCRFGSSGSFVIPELDLDSWDLLGLSPNALDSLILQAERQIREVSGMFFG</sequence>
<dbReference type="AlphaFoldDB" id="E3CYJ5"/>